<name>A0ABQ1HRI6_9GAMM</name>
<reference evidence="8" key="1">
    <citation type="journal article" date="2019" name="Int. J. Syst. Evol. Microbiol.">
        <title>The Global Catalogue of Microorganisms (GCM) 10K type strain sequencing project: providing services to taxonomists for standard genome sequencing and annotation.</title>
        <authorList>
            <consortium name="The Broad Institute Genomics Platform"/>
            <consortium name="The Broad Institute Genome Sequencing Center for Infectious Disease"/>
            <person name="Wu L."/>
            <person name="Ma J."/>
        </authorList>
    </citation>
    <scope>NUCLEOTIDE SEQUENCE [LARGE SCALE GENOMIC DNA]</scope>
    <source>
        <strain evidence="8">CGMCC 1.15905</strain>
    </source>
</reference>
<evidence type="ECO:0000256" key="4">
    <source>
        <dbReference type="SAM" id="MobiDB-lite"/>
    </source>
</evidence>
<dbReference type="PRINTS" id="PR00344">
    <property type="entry name" value="BCTRLSENSOR"/>
</dbReference>
<feature type="compositionally biased region" description="Low complexity" evidence="4">
    <location>
        <begin position="1"/>
        <end position="18"/>
    </location>
</feature>
<feature type="domain" description="GGDEF" evidence="6">
    <location>
        <begin position="118"/>
        <end position="252"/>
    </location>
</feature>
<dbReference type="Pfam" id="PF00512">
    <property type="entry name" value="HisKA"/>
    <property type="match status" value="1"/>
</dbReference>
<evidence type="ECO:0000313" key="8">
    <source>
        <dbReference type="Proteomes" id="UP000623419"/>
    </source>
</evidence>
<dbReference type="CDD" id="cd00082">
    <property type="entry name" value="HisKA"/>
    <property type="match status" value="1"/>
</dbReference>
<accession>A0ABQ1HRI6</accession>
<dbReference type="Gene3D" id="1.10.287.130">
    <property type="match status" value="1"/>
</dbReference>
<organism evidence="7 8">
    <name type="scientific">Arenimonas soli</name>
    <dbReference type="NCBI Taxonomy" id="2269504"/>
    <lineage>
        <taxon>Bacteria</taxon>
        <taxon>Pseudomonadati</taxon>
        <taxon>Pseudomonadota</taxon>
        <taxon>Gammaproteobacteria</taxon>
        <taxon>Lysobacterales</taxon>
        <taxon>Lysobacteraceae</taxon>
        <taxon>Arenimonas</taxon>
    </lineage>
</organism>
<dbReference type="PANTHER" id="PTHR46663:SF3">
    <property type="entry name" value="SLL0267 PROTEIN"/>
    <property type="match status" value="1"/>
</dbReference>
<dbReference type="SMART" id="SM00267">
    <property type="entry name" value="GGDEF"/>
    <property type="match status" value="1"/>
</dbReference>
<dbReference type="Gene3D" id="3.30.70.270">
    <property type="match status" value="1"/>
</dbReference>
<dbReference type="PROSITE" id="PS50887">
    <property type="entry name" value="GGDEF"/>
    <property type="match status" value="1"/>
</dbReference>
<dbReference type="SUPFAM" id="SSF55874">
    <property type="entry name" value="ATPase domain of HSP90 chaperone/DNA topoisomerase II/histidine kinase"/>
    <property type="match status" value="1"/>
</dbReference>
<comment type="catalytic activity">
    <reaction evidence="1">
        <text>ATP + protein L-histidine = ADP + protein N-phospho-L-histidine.</text>
        <dbReference type="EC" id="2.7.13.3"/>
    </reaction>
</comment>
<dbReference type="PANTHER" id="PTHR46663">
    <property type="entry name" value="DIGUANYLATE CYCLASE DGCT-RELATED"/>
    <property type="match status" value="1"/>
</dbReference>
<dbReference type="NCBIfam" id="TIGR00254">
    <property type="entry name" value="GGDEF"/>
    <property type="match status" value="1"/>
</dbReference>
<evidence type="ECO:0000259" key="6">
    <source>
        <dbReference type="PROSITE" id="PS50887"/>
    </source>
</evidence>
<dbReference type="SMART" id="SM00387">
    <property type="entry name" value="HATPase_c"/>
    <property type="match status" value="1"/>
</dbReference>
<dbReference type="InterPro" id="IPR052163">
    <property type="entry name" value="DGC-Regulatory_Protein"/>
</dbReference>
<dbReference type="InterPro" id="IPR000160">
    <property type="entry name" value="GGDEF_dom"/>
</dbReference>
<dbReference type="CDD" id="cd01949">
    <property type="entry name" value="GGDEF"/>
    <property type="match status" value="1"/>
</dbReference>
<dbReference type="SUPFAM" id="SSF47384">
    <property type="entry name" value="Homodimeric domain of signal transducing histidine kinase"/>
    <property type="match status" value="1"/>
</dbReference>
<gene>
    <name evidence="7" type="ORF">GCM10011521_24610</name>
</gene>
<evidence type="ECO:0000313" key="7">
    <source>
        <dbReference type="EMBL" id="GGA85241.1"/>
    </source>
</evidence>
<dbReference type="SUPFAM" id="SSF55073">
    <property type="entry name" value="Nucleotide cyclase"/>
    <property type="match status" value="1"/>
</dbReference>
<evidence type="ECO:0000256" key="1">
    <source>
        <dbReference type="ARBA" id="ARBA00000085"/>
    </source>
</evidence>
<keyword evidence="8" id="KW-1185">Reference proteome</keyword>
<dbReference type="InterPro" id="IPR004358">
    <property type="entry name" value="Sig_transdc_His_kin-like_C"/>
</dbReference>
<dbReference type="RefSeq" id="WP_188664771.1">
    <property type="nucleotide sequence ID" value="NZ_BMKC01000003.1"/>
</dbReference>
<dbReference type="InterPro" id="IPR036097">
    <property type="entry name" value="HisK_dim/P_sf"/>
</dbReference>
<dbReference type="Proteomes" id="UP000623419">
    <property type="component" value="Unassembled WGS sequence"/>
</dbReference>
<dbReference type="InterPro" id="IPR036890">
    <property type="entry name" value="HATPase_C_sf"/>
</dbReference>
<dbReference type="InterPro" id="IPR043128">
    <property type="entry name" value="Rev_trsase/Diguanyl_cyclase"/>
</dbReference>
<dbReference type="InterPro" id="IPR005467">
    <property type="entry name" value="His_kinase_dom"/>
</dbReference>
<dbReference type="PROSITE" id="PS50109">
    <property type="entry name" value="HIS_KIN"/>
    <property type="match status" value="1"/>
</dbReference>
<dbReference type="InterPro" id="IPR029787">
    <property type="entry name" value="Nucleotide_cyclase"/>
</dbReference>
<dbReference type="EC" id="2.7.13.3" evidence="2"/>
<comment type="caution">
    <text evidence="7">The sequence shown here is derived from an EMBL/GenBank/DDBJ whole genome shotgun (WGS) entry which is preliminary data.</text>
</comment>
<feature type="region of interest" description="Disordered" evidence="4">
    <location>
        <begin position="1"/>
        <end position="25"/>
    </location>
</feature>
<evidence type="ECO:0000256" key="2">
    <source>
        <dbReference type="ARBA" id="ARBA00012438"/>
    </source>
</evidence>
<keyword evidence="3" id="KW-0597">Phosphoprotein</keyword>
<dbReference type="SMART" id="SM00388">
    <property type="entry name" value="HisKA"/>
    <property type="match status" value="1"/>
</dbReference>
<sequence length="539" mass="58086">MPPIHVALDPHAADPALASRPASMTDADDLREELVRFRRDLEQVPQDYNGMSDDQRQLAYQRLNLAAAQAAQIAETAMSNLDQLVKAAQRDPLTDTPNRTLMLDRMGSALTMARRRASLLAVMFLDLDHFKHVNDSWGHAHGDEVLKRVARRLESVVRDSDTVSRFGGDEFVVLLPEIAKASDAGVIAAKILDVLAAEDSLPHALNGVRASIGISLFPDDGDAVPDLLESADAAMYRAKKVQGSSYLFSSDPTGGLAAPVVPAGDGGKGADRAQDLRQANERLVLSVLGKQTPAPDDESGAMHARRVRFLAMVAHELRHPLAPIRTAADLVRQARGDEAALERMHQVIEKQVTHMARLVDDLLDETRAGSGKFRMESVPVDVAGIVRQVCDDWQPAIAAKRQSLALRLPGAGLWVLGDGNRLAQVLVNLLDNANRYTPEGGHVRLLACQVGDEAVIRVSDSGMGLPDDILDCIFDLFARGPEAMAVHKGGLGIGLAVARELVEAHGGRISARSFGENRGSRFEVALPRMTGPTRAAARG</sequence>
<proteinExistence type="predicted"/>
<protein>
    <recommendedName>
        <fullName evidence="2">histidine kinase</fullName>
        <ecNumber evidence="2">2.7.13.3</ecNumber>
    </recommendedName>
</protein>
<dbReference type="InterPro" id="IPR003594">
    <property type="entry name" value="HATPase_dom"/>
</dbReference>
<evidence type="ECO:0000259" key="5">
    <source>
        <dbReference type="PROSITE" id="PS50109"/>
    </source>
</evidence>
<dbReference type="Gene3D" id="3.30.565.10">
    <property type="entry name" value="Histidine kinase-like ATPase, C-terminal domain"/>
    <property type="match status" value="1"/>
</dbReference>
<dbReference type="InterPro" id="IPR003661">
    <property type="entry name" value="HisK_dim/P_dom"/>
</dbReference>
<evidence type="ECO:0000256" key="3">
    <source>
        <dbReference type="ARBA" id="ARBA00022553"/>
    </source>
</evidence>
<dbReference type="Pfam" id="PF00990">
    <property type="entry name" value="GGDEF"/>
    <property type="match status" value="1"/>
</dbReference>
<dbReference type="Pfam" id="PF02518">
    <property type="entry name" value="HATPase_c"/>
    <property type="match status" value="1"/>
</dbReference>
<feature type="domain" description="Histidine kinase" evidence="5">
    <location>
        <begin position="312"/>
        <end position="530"/>
    </location>
</feature>
<dbReference type="EMBL" id="BMKC01000003">
    <property type="protein sequence ID" value="GGA85241.1"/>
    <property type="molecule type" value="Genomic_DNA"/>
</dbReference>